<dbReference type="InterPro" id="IPR035892">
    <property type="entry name" value="C2_domain_sf"/>
</dbReference>
<feature type="domain" description="PI3K/PI4K catalytic" evidence="8">
    <location>
        <begin position="758"/>
        <end position="1039"/>
    </location>
</feature>
<dbReference type="EC" id="2.7.1.137" evidence="2"/>
<dbReference type="Gene3D" id="3.30.1010.10">
    <property type="entry name" value="Phosphatidylinositol 3-kinase Catalytic Subunit, Chain A, domain 4"/>
    <property type="match status" value="1"/>
</dbReference>
<evidence type="ECO:0000259" key="10">
    <source>
        <dbReference type="PROSITE" id="PS51545"/>
    </source>
</evidence>
<dbReference type="SUPFAM" id="SSF56112">
    <property type="entry name" value="Protein kinase-like (PK-like)"/>
    <property type="match status" value="1"/>
</dbReference>
<dbReference type="OrthoDB" id="67688at2759"/>
<dbReference type="GO" id="GO:0016303">
    <property type="term" value="F:1-phosphatidylinositol-3-kinase activity"/>
    <property type="evidence" value="ECO:0007669"/>
    <property type="project" value="UniProtKB-EC"/>
</dbReference>
<dbReference type="GO" id="GO:0043491">
    <property type="term" value="P:phosphatidylinositol 3-kinase/protein kinase B signal transduction"/>
    <property type="evidence" value="ECO:0007669"/>
    <property type="project" value="TreeGrafter"/>
</dbReference>
<keyword evidence="4" id="KW-0547">Nucleotide-binding</keyword>
<evidence type="ECO:0000256" key="7">
    <source>
        <dbReference type="PROSITE-ProRule" id="PRU00880"/>
    </source>
</evidence>
<dbReference type="InterPro" id="IPR002420">
    <property type="entry name" value="PI3K-type_C2_dom"/>
</dbReference>
<sequence>MVPIPDEFTYEFWLTGPTEYTTLTCLMPNGVTILLDTSHNATLAEIKEELWDEAAKYPLYGMLHDMSVYIFMCINNMAELEELIDENRRLCDIRPTGAVLKIAECFGDKADNTLNVQISHLIGKRLQEFDALSSAEINDFRFKMRKVGDEIAQDRSKRTWEKRLYYQFPPRLAPVALTLTDTICQSGNIVLTSKFECTDTTFTFNIPYQTTPNKLLEIILAKKANILNTRGERPHDYVLKVCGRDEYLVGDRQIIDFQYIQDCLSRDIIPVVVTMSVHSVPIQIENEYEKINHIENKKPRSSFSTLTLRKKGKHKSSWNIEDEFAITLCTISGLNCDTKRNVEIGIQAGLFHGGKSLCQSQKTSEKLVTEKCESVLEETLKFDIKVCNIPRSAKLCFVVYEVTKNSKGSKTRKIKESKELYSNPIAWANTSVFDFKSQLRTGAMTLYMWTYAEDMMNDDVFHPLGTVVSNPNTKYATALTLTFDGYGQEQTIIYPSIEQVINFANERNEEEDCYALLANMSITKHDIQTLERLILENDSLYEMHDQDRKKIWNLKRYWLQQVPDILPKILQCVEWEDRKAVSEVVALLQEWPILTVEKALELLDYAYADQEVRSFAVKCLVNVSDEDLLLYLLQLVQALKHELYLDCDLVKFLLQRALNNQTIGHYLFWHLRSEMQVASVSVRFGLILEAYCRGSREHITGLAKQLECLERLKKSSELVRGKRDKDKARASFLEYVSEHGVENVRSPLDPSFKCNRLKVEKCKVMDSKMRPLWIVFENFDAFGEDVYIIFKNGDDLRQDMLTLQMLRIMDKLWKQESLDLRLNPYNCISMEYRVGMIEVVLNAETIANIQKEKGMFSATSAFRKGSLLAWLRDYNTTEAALKKAINEFTLSCAGYCVATYVLGIADRHSDNIMVKKTGQLFHIDFGHILGHFKEKFGFKRERVPFVLTHDFVHVISKGQKNALEFKIFQEYCEKAFMILRKHGGLLVSLCAMMISTGLPELSSEKDLNYLRETLALSKTDEDALIHFRSKFDEALSNSWKTSVNWATHNLAKNNKA</sequence>
<evidence type="ECO:0000256" key="5">
    <source>
        <dbReference type="ARBA" id="ARBA00022777"/>
    </source>
</evidence>
<dbReference type="SMART" id="SM00146">
    <property type="entry name" value="PI3Kc"/>
    <property type="match status" value="1"/>
</dbReference>
<comment type="caution">
    <text evidence="13">The sequence shown here is derived from an EMBL/GenBank/DDBJ whole genome shotgun (WGS) entry which is preliminary data.</text>
</comment>
<dbReference type="SMART" id="SM00145">
    <property type="entry name" value="PI3Ka"/>
    <property type="match status" value="1"/>
</dbReference>
<evidence type="ECO:0000259" key="9">
    <source>
        <dbReference type="PROSITE" id="PS51544"/>
    </source>
</evidence>
<feature type="domain" description="PI3K-RBD" evidence="11">
    <location>
        <begin position="186"/>
        <end position="276"/>
    </location>
</feature>
<dbReference type="GO" id="GO:0005737">
    <property type="term" value="C:cytoplasm"/>
    <property type="evidence" value="ECO:0007669"/>
    <property type="project" value="TreeGrafter"/>
</dbReference>
<dbReference type="SUPFAM" id="SSF48371">
    <property type="entry name" value="ARM repeat"/>
    <property type="match status" value="1"/>
</dbReference>
<keyword evidence="14" id="KW-1185">Reference proteome</keyword>
<dbReference type="InterPro" id="IPR000341">
    <property type="entry name" value="PI3K_Ras-bd_dom"/>
</dbReference>
<evidence type="ECO:0000259" key="12">
    <source>
        <dbReference type="PROSITE" id="PS51547"/>
    </source>
</evidence>
<name>A0A8K0DLX3_IGNLU</name>
<evidence type="ECO:0000256" key="2">
    <source>
        <dbReference type="ARBA" id="ARBA00012073"/>
    </source>
</evidence>
<feature type="domain" description="PIK helical" evidence="10">
    <location>
        <begin position="517"/>
        <end position="694"/>
    </location>
</feature>
<dbReference type="Pfam" id="PF02192">
    <property type="entry name" value="PI3K_p85B"/>
    <property type="match status" value="1"/>
</dbReference>
<dbReference type="SMART" id="SM00144">
    <property type="entry name" value="PI3K_rbd"/>
    <property type="match status" value="1"/>
</dbReference>
<evidence type="ECO:0000256" key="3">
    <source>
        <dbReference type="ARBA" id="ARBA00022679"/>
    </source>
</evidence>
<evidence type="ECO:0000256" key="4">
    <source>
        <dbReference type="ARBA" id="ARBA00022741"/>
    </source>
</evidence>
<dbReference type="Pfam" id="PF00792">
    <property type="entry name" value="PI3K_C2"/>
    <property type="match status" value="1"/>
</dbReference>
<dbReference type="Pfam" id="PF00613">
    <property type="entry name" value="PI3Ka"/>
    <property type="match status" value="1"/>
</dbReference>
<organism evidence="13 14">
    <name type="scientific">Ignelater luminosus</name>
    <name type="common">Cucubano</name>
    <name type="synonym">Pyrophorus luminosus</name>
    <dbReference type="NCBI Taxonomy" id="2038154"/>
    <lineage>
        <taxon>Eukaryota</taxon>
        <taxon>Metazoa</taxon>
        <taxon>Ecdysozoa</taxon>
        <taxon>Arthropoda</taxon>
        <taxon>Hexapoda</taxon>
        <taxon>Insecta</taxon>
        <taxon>Pterygota</taxon>
        <taxon>Neoptera</taxon>
        <taxon>Endopterygota</taxon>
        <taxon>Coleoptera</taxon>
        <taxon>Polyphaga</taxon>
        <taxon>Elateriformia</taxon>
        <taxon>Elateroidea</taxon>
        <taxon>Elateridae</taxon>
        <taxon>Agrypninae</taxon>
        <taxon>Pyrophorini</taxon>
        <taxon>Ignelater</taxon>
    </lineage>
</organism>
<dbReference type="InterPro" id="IPR015433">
    <property type="entry name" value="PI3/4_kinase"/>
</dbReference>
<dbReference type="Gene3D" id="3.10.20.770">
    <property type="match status" value="1"/>
</dbReference>
<dbReference type="Gene3D" id="2.60.40.150">
    <property type="entry name" value="C2 domain"/>
    <property type="match status" value="1"/>
</dbReference>
<dbReference type="PROSITE" id="PS51545">
    <property type="entry name" value="PIK_HELICAL"/>
    <property type="match status" value="1"/>
</dbReference>
<proteinExistence type="inferred from homology"/>
<dbReference type="Gene3D" id="1.10.1070.11">
    <property type="entry name" value="Phosphatidylinositol 3-/4-kinase, catalytic domain"/>
    <property type="match status" value="1"/>
</dbReference>
<dbReference type="Pfam" id="PF00794">
    <property type="entry name" value="PI3K_rbd"/>
    <property type="match status" value="1"/>
</dbReference>
<dbReference type="InterPro" id="IPR018936">
    <property type="entry name" value="PI3/4_kinase_CS"/>
</dbReference>
<dbReference type="CDD" id="cd08693">
    <property type="entry name" value="C2_PI3K_class_I_beta_delta"/>
    <property type="match status" value="1"/>
</dbReference>
<reference evidence="13" key="1">
    <citation type="submission" date="2019-08" db="EMBL/GenBank/DDBJ databases">
        <title>The genome of the North American firefly Photinus pyralis.</title>
        <authorList>
            <consortium name="Photinus pyralis genome working group"/>
            <person name="Fallon T.R."/>
            <person name="Sander Lower S.E."/>
            <person name="Weng J.-K."/>
        </authorList>
    </citation>
    <scope>NUCLEOTIDE SEQUENCE</scope>
    <source>
        <strain evidence="13">TRF0915ILg1</strain>
        <tissue evidence="13">Whole body</tissue>
    </source>
</reference>
<dbReference type="FunFam" id="1.25.40.70:FF:000021">
    <property type="entry name" value="PI-3 kinase"/>
    <property type="match status" value="1"/>
</dbReference>
<dbReference type="PROSITE" id="PS50290">
    <property type="entry name" value="PI3_4_KINASE_3"/>
    <property type="match status" value="1"/>
</dbReference>
<dbReference type="Gene3D" id="1.25.40.70">
    <property type="entry name" value="Phosphatidylinositol 3-kinase, accessory domain (PIK)"/>
    <property type="match status" value="1"/>
</dbReference>
<dbReference type="GO" id="GO:0005886">
    <property type="term" value="C:plasma membrane"/>
    <property type="evidence" value="ECO:0007669"/>
    <property type="project" value="TreeGrafter"/>
</dbReference>
<dbReference type="SMART" id="SM00142">
    <property type="entry name" value="PI3K_C2"/>
    <property type="match status" value="1"/>
</dbReference>
<evidence type="ECO:0000313" key="14">
    <source>
        <dbReference type="Proteomes" id="UP000801492"/>
    </source>
</evidence>
<dbReference type="PROSITE" id="PS51547">
    <property type="entry name" value="C2_PI3K"/>
    <property type="match status" value="1"/>
</dbReference>
<dbReference type="Proteomes" id="UP000801492">
    <property type="component" value="Unassembled WGS sequence"/>
</dbReference>
<dbReference type="GO" id="GO:0005524">
    <property type="term" value="F:ATP binding"/>
    <property type="evidence" value="ECO:0007669"/>
    <property type="project" value="UniProtKB-KW"/>
</dbReference>
<dbReference type="PANTHER" id="PTHR10048:SF118">
    <property type="entry name" value="PI-3 KINASE"/>
    <property type="match status" value="1"/>
</dbReference>
<dbReference type="InterPro" id="IPR001263">
    <property type="entry name" value="PI3K_accessory_dom"/>
</dbReference>
<dbReference type="SMART" id="SM00143">
    <property type="entry name" value="PI3K_p85B"/>
    <property type="match status" value="1"/>
</dbReference>
<evidence type="ECO:0000256" key="1">
    <source>
        <dbReference type="ARBA" id="ARBA00001498"/>
    </source>
</evidence>
<dbReference type="InterPro" id="IPR003113">
    <property type="entry name" value="PI3K_ABD"/>
</dbReference>
<keyword evidence="5" id="KW-0418">Kinase</keyword>
<keyword evidence="3" id="KW-0808">Transferase</keyword>
<dbReference type="SUPFAM" id="SSF49562">
    <property type="entry name" value="C2 domain (Calcium/lipid-binding domain, CaLB)"/>
    <property type="match status" value="1"/>
</dbReference>
<dbReference type="GO" id="GO:0050920">
    <property type="term" value="P:regulation of chemotaxis"/>
    <property type="evidence" value="ECO:0007669"/>
    <property type="project" value="UniProtKB-ARBA"/>
</dbReference>
<dbReference type="InterPro" id="IPR036940">
    <property type="entry name" value="PI3/4_kinase_cat_sf"/>
</dbReference>
<accession>A0A8K0DLX3</accession>
<feature type="domain" description="C2 PI3K-type" evidence="12">
    <location>
        <begin position="320"/>
        <end position="484"/>
    </location>
</feature>
<dbReference type="PROSITE" id="PS51546">
    <property type="entry name" value="PI3K_RBD"/>
    <property type="match status" value="1"/>
</dbReference>
<evidence type="ECO:0000256" key="6">
    <source>
        <dbReference type="ARBA" id="ARBA00022840"/>
    </source>
</evidence>
<dbReference type="GO" id="GO:0032060">
    <property type="term" value="P:bleb assembly"/>
    <property type="evidence" value="ECO:0007669"/>
    <property type="project" value="UniProtKB-ARBA"/>
</dbReference>
<feature type="domain" description="PI3K-ABD" evidence="9">
    <location>
        <begin position="17"/>
        <end position="106"/>
    </location>
</feature>
<dbReference type="FunFam" id="1.10.1070.11:FF:000001">
    <property type="entry name" value="Phosphatidylinositol 4,5-bisphosphate 3-kinase catalytic subunit"/>
    <property type="match status" value="1"/>
</dbReference>
<dbReference type="GO" id="GO:0048015">
    <property type="term" value="P:phosphatidylinositol-mediated signaling"/>
    <property type="evidence" value="ECO:0007669"/>
    <property type="project" value="TreeGrafter"/>
</dbReference>
<evidence type="ECO:0000259" key="8">
    <source>
        <dbReference type="PROSITE" id="PS50290"/>
    </source>
</evidence>
<dbReference type="InterPro" id="IPR042236">
    <property type="entry name" value="PI3K_accessory_sf"/>
</dbReference>
<dbReference type="PROSITE" id="PS00916">
    <property type="entry name" value="PI3_4_KINASE_2"/>
    <property type="match status" value="1"/>
</dbReference>
<dbReference type="GO" id="GO:0005942">
    <property type="term" value="C:phosphatidylinositol 3-kinase complex"/>
    <property type="evidence" value="ECO:0007669"/>
    <property type="project" value="TreeGrafter"/>
</dbReference>
<dbReference type="GO" id="GO:0016477">
    <property type="term" value="P:cell migration"/>
    <property type="evidence" value="ECO:0007669"/>
    <property type="project" value="TreeGrafter"/>
</dbReference>
<dbReference type="FunFam" id="3.10.20.770:FF:000005">
    <property type="entry name" value="Phosphatidylinositol 4,5-bisphosphate 3-kinase catalytic subunit"/>
    <property type="match status" value="1"/>
</dbReference>
<dbReference type="InterPro" id="IPR011009">
    <property type="entry name" value="Kinase-like_dom_sf"/>
</dbReference>
<comment type="catalytic activity">
    <reaction evidence="1">
        <text>a 1,2-diacyl-sn-glycero-3-phospho-(1D-myo-inositol) + ATP = a 1,2-diacyl-sn-glycero-3-phospho-(1D-myo-inositol-3-phosphate) + ADP + H(+)</text>
        <dbReference type="Rhea" id="RHEA:12709"/>
        <dbReference type="ChEBI" id="CHEBI:15378"/>
        <dbReference type="ChEBI" id="CHEBI:30616"/>
        <dbReference type="ChEBI" id="CHEBI:57880"/>
        <dbReference type="ChEBI" id="CHEBI:58088"/>
        <dbReference type="ChEBI" id="CHEBI:456216"/>
        <dbReference type="EC" id="2.7.1.137"/>
    </reaction>
</comment>
<dbReference type="FunFam" id="2.60.40.150:FF:000046">
    <property type="entry name" value="Phosphatidylinositol 4,5-bisphosphate 3-kinase catalytic subunit"/>
    <property type="match status" value="1"/>
</dbReference>
<dbReference type="FunFam" id="3.30.1010.10:FF:000008">
    <property type="entry name" value="Phosphatidylinositol 4,5-bisphosphate 3-kinase catalytic subunit gamma"/>
    <property type="match status" value="1"/>
</dbReference>
<dbReference type="PROSITE" id="PS00915">
    <property type="entry name" value="PI3_4_KINASE_1"/>
    <property type="match status" value="1"/>
</dbReference>
<dbReference type="InterPro" id="IPR029071">
    <property type="entry name" value="Ubiquitin-like_domsf"/>
</dbReference>
<keyword evidence="6" id="KW-0067">ATP-binding</keyword>
<dbReference type="PANTHER" id="PTHR10048">
    <property type="entry name" value="PHOSPHATIDYLINOSITOL KINASE"/>
    <property type="match status" value="1"/>
</dbReference>
<evidence type="ECO:0000259" key="11">
    <source>
        <dbReference type="PROSITE" id="PS51546"/>
    </source>
</evidence>
<protein>
    <recommendedName>
        <fullName evidence="2">phosphatidylinositol 3-kinase</fullName>
        <ecNumber evidence="2">2.7.1.137</ecNumber>
    </recommendedName>
</protein>
<gene>
    <name evidence="13" type="ORF">ILUMI_00409</name>
</gene>
<dbReference type="CDD" id="cd05165">
    <property type="entry name" value="PI3Kc_I"/>
    <property type="match status" value="1"/>
</dbReference>
<dbReference type="InterPro" id="IPR016024">
    <property type="entry name" value="ARM-type_fold"/>
</dbReference>
<comment type="similarity">
    <text evidence="7">Belongs to the PI3/PI4-kinase family.</text>
</comment>
<dbReference type="InterPro" id="IPR000403">
    <property type="entry name" value="PI3/4_kinase_cat_dom"/>
</dbReference>
<dbReference type="GO" id="GO:0035005">
    <property type="term" value="F:1-phosphatidylinositol-4-phosphate 3-kinase activity"/>
    <property type="evidence" value="ECO:0007669"/>
    <property type="project" value="TreeGrafter"/>
</dbReference>
<dbReference type="SUPFAM" id="SSF54236">
    <property type="entry name" value="Ubiquitin-like"/>
    <property type="match status" value="1"/>
</dbReference>
<dbReference type="Pfam" id="PF00454">
    <property type="entry name" value="PI3_PI4_kinase"/>
    <property type="match status" value="1"/>
</dbReference>
<dbReference type="AlphaFoldDB" id="A0A8K0DLX3"/>
<dbReference type="EMBL" id="VTPC01000443">
    <property type="protein sequence ID" value="KAF2905766.1"/>
    <property type="molecule type" value="Genomic_DNA"/>
</dbReference>
<evidence type="ECO:0000313" key="13">
    <source>
        <dbReference type="EMBL" id="KAF2905766.1"/>
    </source>
</evidence>
<dbReference type="PROSITE" id="PS51544">
    <property type="entry name" value="PI3K_ABD"/>
    <property type="match status" value="1"/>
</dbReference>